<evidence type="ECO:0000256" key="2">
    <source>
        <dbReference type="ARBA" id="ARBA00022679"/>
    </source>
</evidence>
<dbReference type="EC" id="2.4.-.-" evidence="4"/>
<keyword evidence="5" id="KW-1185">Reference proteome</keyword>
<keyword evidence="2 4" id="KW-0808">Transferase</keyword>
<protein>
    <submittedName>
        <fullName evidence="4">Glycosyltransferase</fullName>
        <ecNumber evidence="4">2.4.-.-</ecNumber>
    </submittedName>
</protein>
<evidence type="ECO:0000313" key="5">
    <source>
        <dbReference type="Proteomes" id="UP001225134"/>
    </source>
</evidence>
<dbReference type="Proteomes" id="UP001225134">
    <property type="component" value="Unassembled WGS sequence"/>
</dbReference>
<feature type="domain" description="Glycosyltransferase family 28 N-terminal" evidence="3">
    <location>
        <begin position="4"/>
        <end position="135"/>
    </location>
</feature>
<sequence length="180" mass="20354">MKRIALTTGGTGGHIYPALALAKEMRKKGYEVIFIGTSHRMEKEIVPKEKFKFYGLDILPFSSIKAIIKGIKAVFEIRKILKNEKIDTVVGFGNYISIPTILSAKLLGLNIYLQEQNIVMGKANKYCLPFAKKIFLAFSQSLEQIKNKKKCVVTGNPLRQEFYNITKEDAREILGIPKKN</sequence>
<dbReference type="PANTHER" id="PTHR21015">
    <property type="entry name" value="UDP-N-ACETYLGLUCOSAMINE--N-ACETYLMURAMYL-(PENTAPEPTIDE) PYROPHOSPHORYL-UNDECAPRENOL N-ACETYLGLUCOSAMINE TRANSFERASE 1"/>
    <property type="match status" value="1"/>
</dbReference>
<evidence type="ECO:0000259" key="3">
    <source>
        <dbReference type="Pfam" id="PF03033"/>
    </source>
</evidence>
<dbReference type="Gene3D" id="3.40.50.2000">
    <property type="entry name" value="Glycogen Phosphorylase B"/>
    <property type="match status" value="1"/>
</dbReference>
<dbReference type="EMBL" id="JASSPP010000002">
    <property type="protein sequence ID" value="MDK9580294.1"/>
    <property type="molecule type" value="Genomic_DNA"/>
</dbReference>
<gene>
    <name evidence="4" type="ORF">QQA45_02010</name>
</gene>
<comment type="caution">
    <text evidence="4">The sequence shown here is derived from an EMBL/GenBank/DDBJ whole genome shotgun (WGS) entry which is preliminary data.</text>
</comment>
<keyword evidence="1 4" id="KW-0328">Glycosyltransferase</keyword>
<accession>A0ABT7HIF1</accession>
<proteinExistence type="predicted"/>
<dbReference type="GO" id="GO:0016757">
    <property type="term" value="F:glycosyltransferase activity"/>
    <property type="evidence" value="ECO:0007669"/>
    <property type="project" value="UniProtKB-KW"/>
</dbReference>
<dbReference type="PANTHER" id="PTHR21015:SF22">
    <property type="entry name" value="GLYCOSYLTRANSFERASE"/>
    <property type="match status" value="1"/>
</dbReference>
<organism evidence="4 5">
    <name type="scientific">Sneathia sanguinegens</name>
    <dbReference type="NCBI Taxonomy" id="40543"/>
    <lineage>
        <taxon>Bacteria</taxon>
        <taxon>Fusobacteriati</taxon>
        <taxon>Fusobacteriota</taxon>
        <taxon>Fusobacteriia</taxon>
        <taxon>Fusobacteriales</taxon>
        <taxon>Leptotrichiaceae</taxon>
        <taxon>Sneathia</taxon>
    </lineage>
</organism>
<evidence type="ECO:0000256" key="1">
    <source>
        <dbReference type="ARBA" id="ARBA00022676"/>
    </source>
</evidence>
<dbReference type="CDD" id="cd03785">
    <property type="entry name" value="GT28_MurG"/>
    <property type="match status" value="1"/>
</dbReference>
<reference evidence="4 5" key="1">
    <citation type="submission" date="2023-06" db="EMBL/GenBank/DDBJ databases">
        <title>Antibody response to the Sneathia vaginalis cytopathogenic toxin A during pregnancy.</title>
        <authorList>
            <person name="Mccoy Z.T."/>
            <person name="Serrano M.G."/>
            <person name="Spaine K."/>
            <person name="Edwards D.J."/>
            <person name="Buck G.A."/>
            <person name="Jefferson K."/>
        </authorList>
    </citation>
    <scope>NUCLEOTIDE SEQUENCE [LARGE SCALE GENOMIC DNA]</scope>
    <source>
        <strain evidence="4 5">CCUG 42621</strain>
    </source>
</reference>
<dbReference type="SUPFAM" id="SSF53756">
    <property type="entry name" value="UDP-Glycosyltransferase/glycogen phosphorylase"/>
    <property type="match status" value="1"/>
</dbReference>
<evidence type="ECO:0000313" key="4">
    <source>
        <dbReference type="EMBL" id="MDK9580294.1"/>
    </source>
</evidence>
<name>A0ABT7HIF1_9FUSO</name>
<dbReference type="Pfam" id="PF03033">
    <property type="entry name" value="Glyco_transf_28"/>
    <property type="match status" value="1"/>
</dbReference>
<dbReference type="InterPro" id="IPR004276">
    <property type="entry name" value="GlycoTrans_28_N"/>
</dbReference>
<dbReference type="RefSeq" id="WP_285152663.1">
    <property type="nucleotide sequence ID" value="NZ_JASSPP010000002.1"/>
</dbReference>